<dbReference type="Proteomes" id="UP001217089">
    <property type="component" value="Unassembled WGS sequence"/>
</dbReference>
<feature type="compositionally biased region" description="Basic and acidic residues" evidence="2">
    <location>
        <begin position="105"/>
        <end position="122"/>
    </location>
</feature>
<feature type="region of interest" description="Disordered" evidence="2">
    <location>
        <begin position="103"/>
        <end position="189"/>
    </location>
</feature>
<evidence type="ECO:0000313" key="4">
    <source>
        <dbReference type="Proteomes" id="UP001217089"/>
    </source>
</evidence>
<dbReference type="EMBL" id="JARBDR010000440">
    <property type="protein sequence ID" value="KAJ8312783.1"/>
    <property type="molecule type" value="Genomic_DNA"/>
</dbReference>
<feature type="compositionally biased region" description="Basic and acidic residues" evidence="2">
    <location>
        <begin position="39"/>
        <end position="49"/>
    </location>
</feature>
<accession>A0ABQ9F5Y9</accession>
<dbReference type="InterPro" id="IPR023246">
    <property type="entry name" value="AUTS2"/>
</dbReference>
<evidence type="ECO:0000256" key="1">
    <source>
        <dbReference type="ARBA" id="ARBA00022553"/>
    </source>
</evidence>
<feature type="compositionally biased region" description="Polar residues" evidence="2">
    <location>
        <begin position="160"/>
        <end position="170"/>
    </location>
</feature>
<evidence type="ECO:0000313" key="3">
    <source>
        <dbReference type="EMBL" id="KAJ8312783.1"/>
    </source>
</evidence>
<keyword evidence="1" id="KW-0597">Phosphoprotein</keyword>
<comment type="caution">
    <text evidence="3">The sequence shown here is derived from an EMBL/GenBank/DDBJ whole genome shotgun (WGS) entry which is preliminary data.</text>
</comment>
<sequence length="210" mass="23770">METETKKHQRITKRRERAQQIYQEKRNEQDGSADEMDDSPPRSSKDKGRLKPRRRRNSSNSFEEDIIDGFSILSFKSFEDLEVSGILFTTLNWNVVKNCMNPKQLGDDKERKNCLSPKDKNKPPTKRKYKKKSSSSLSLSLKSTEEAAEHSAGTDETETSEPQLNGASKRSGSHDRLSDGSTRSSSGRGYLHATFFGDFSKKVSNNQLAT</sequence>
<feature type="compositionally biased region" description="Basic and acidic residues" evidence="2">
    <location>
        <begin position="143"/>
        <end position="153"/>
    </location>
</feature>
<dbReference type="PANTHER" id="PTHR14429:SF22">
    <property type="entry name" value="AGAP013055-PA"/>
    <property type="match status" value="1"/>
</dbReference>
<reference evidence="3 4" key="1">
    <citation type="submission" date="2022-12" db="EMBL/GenBank/DDBJ databases">
        <title>Chromosome-level genome of Tegillarca granosa.</title>
        <authorList>
            <person name="Kim J."/>
        </authorList>
    </citation>
    <scope>NUCLEOTIDE SEQUENCE [LARGE SCALE GENOMIC DNA]</scope>
    <source>
        <strain evidence="3">Teg-2019</strain>
        <tissue evidence="3">Adductor muscle</tissue>
    </source>
</reference>
<feature type="compositionally biased region" description="Basic residues" evidence="2">
    <location>
        <begin position="123"/>
        <end position="133"/>
    </location>
</feature>
<name>A0ABQ9F5Y9_TEGGR</name>
<organism evidence="3 4">
    <name type="scientific">Tegillarca granosa</name>
    <name type="common">Malaysian cockle</name>
    <name type="synonym">Anadara granosa</name>
    <dbReference type="NCBI Taxonomy" id="220873"/>
    <lineage>
        <taxon>Eukaryota</taxon>
        <taxon>Metazoa</taxon>
        <taxon>Spiralia</taxon>
        <taxon>Lophotrochozoa</taxon>
        <taxon>Mollusca</taxon>
        <taxon>Bivalvia</taxon>
        <taxon>Autobranchia</taxon>
        <taxon>Pteriomorphia</taxon>
        <taxon>Arcoida</taxon>
        <taxon>Arcoidea</taxon>
        <taxon>Arcidae</taxon>
        <taxon>Tegillarca</taxon>
    </lineage>
</organism>
<feature type="compositionally biased region" description="Basic residues" evidence="2">
    <location>
        <begin position="7"/>
        <end position="16"/>
    </location>
</feature>
<evidence type="ECO:0000256" key="2">
    <source>
        <dbReference type="SAM" id="MobiDB-lite"/>
    </source>
</evidence>
<proteinExistence type="predicted"/>
<dbReference type="PANTHER" id="PTHR14429">
    <property type="entry name" value="FIBROSIN FAMILY MEMBER"/>
    <property type="match status" value="1"/>
</dbReference>
<feature type="region of interest" description="Disordered" evidence="2">
    <location>
        <begin position="1"/>
        <end position="61"/>
    </location>
</feature>
<gene>
    <name evidence="3" type="ORF">KUTeg_010156</name>
</gene>
<protein>
    <submittedName>
        <fullName evidence="3">Uncharacterized protein</fullName>
    </submittedName>
</protein>
<keyword evidence="4" id="KW-1185">Reference proteome</keyword>
<feature type="compositionally biased region" description="Low complexity" evidence="2">
    <location>
        <begin position="179"/>
        <end position="189"/>
    </location>
</feature>